<proteinExistence type="predicted"/>
<dbReference type="EMBL" id="AHAE01000040">
    <property type="protein sequence ID" value="EJZ82173.1"/>
    <property type="molecule type" value="Genomic_DNA"/>
</dbReference>
<dbReference type="STRING" id="29321.AAV33_04915"/>
<dbReference type="eggNOG" id="COG1977">
    <property type="taxonomic scope" value="Bacteria"/>
</dbReference>
<dbReference type="InterPro" id="IPR012675">
    <property type="entry name" value="Beta-grasp_dom_sf"/>
</dbReference>
<dbReference type="InterPro" id="IPR003749">
    <property type="entry name" value="ThiS/MoaD-like"/>
</dbReference>
<dbReference type="HOGENOM" id="CLU_114601_2_0_11"/>
<dbReference type="SUPFAM" id="SSF54285">
    <property type="entry name" value="MoaD/ThiS"/>
    <property type="match status" value="1"/>
</dbReference>
<accession>K0YGC2</accession>
<organism evidence="1 2">
    <name type="scientific">Corynebacterium otitidis ATCC 51513</name>
    <dbReference type="NCBI Taxonomy" id="883169"/>
    <lineage>
        <taxon>Bacteria</taxon>
        <taxon>Bacillati</taxon>
        <taxon>Actinomycetota</taxon>
        <taxon>Actinomycetes</taxon>
        <taxon>Mycobacteriales</taxon>
        <taxon>Corynebacteriaceae</taxon>
        <taxon>Corynebacterium</taxon>
    </lineage>
</organism>
<name>K0YGC2_9CORY</name>
<dbReference type="AlphaFoldDB" id="K0YGC2"/>
<protein>
    <recommendedName>
        <fullName evidence="3">Molybdopterin synthase sulfur carrier subunit</fullName>
    </recommendedName>
</protein>
<reference evidence="1 2" key="1">
    <citation type="submission" date="2012-08" db="EMBL/GenBank/DDBJ databases">
        <title>The Genome Sequence of Turicella otitidis ATCC 51513.</title>
        <authorList>
            <consortium name="The Broad Institute Genome Sequencing Platform"/>
            <person name="Earl A."/>
            <person name="Ward D."/>
            <person name="Feldgarden M."/>
            <person name="Gevers D."/>
            <person name="Huys G."/>
            <person name="Walker B."/>
            <person name="Young S.K."/>
            <person name="Zeng Q."/>
            <person name="Gargeya S."/>
            <person name="Fitzgerald M."/>
            <person name="Haas B."/>
            <person name="Abouelleil A."/>
            <person name="Alvarado L."/>
            <person name="Arachchi H.M."/>
            <person name="Berlin A.M."/>
            <person name="Chapman S.B."/>
            <person name="Goldberg J."/>
            <person name="Griggs A."/>
            <person name="Gujja S."/>
            <person name="Hansen M."/>
            <person name="Howarth C."/>
            <person name="Imamovic A."/>
            <person name="Larimer J."/>
            <person name="McCowen C."/>
            <person name="Montmayeur A."/>
            <person name="Murphy C."/>
            <person name="Neiman D."/>
            <person name="Pearson M."/>
            <person name="Priest M."/>
            <person name="Roberts A."/>
            <person name="Saif S."/>
            <person name="Shea T."/>
            <person name="Sisk P."/>
            <person name="Sykes S."/>
            <person name="Wortman J."/>
            <person name="Nusbaum C."/>
            <person name="Birren B."/>
        </authorList>
    </citation>
    <scope>NUCLEOTIDE SEQUENCE [LARGE SCALE GENOMIC DNA]</scope>
    <source>
        <strain evidence="1 2">ATCC 51513</strain>
    </source>
</reference>
<dbReference type="Pfam" id="PF02597">
    <property type="entry name" value="ThiS"/>
    <property type="match status" value="1"/>
</dbReference>
<evidence type="ECO:0000313" key="1">
    <source>
        <dbReference type="EMBL" id="EJZ82173.1"/>
    </source>
</evidence>
<gene>
    <name evidence="1" type="ORF">HMPREF9719_00939</name>
</gene>
<dbReference type="Proteomes" id="UP000006078">
    <property type="component" value="Unassembled WGS sequence"/>
</dbReference>
<dbReference type="Gene3D" id="3.10.20.30">
    <property type="match status" value="1"/>
</dbReference>
<evidence type="ECO:0008006" key="3">
    <source>
        <dbReference type="Google" id="ProtNLM"/>
    </source>
</evidence>
<evidence type="ECO:0000313" key="2">
    <source>
        <dbReference type="Proteomes" id="UP000006078"/>
    </source>
</evidence>
<dbReference type="InterPro" id="IPR016155">
    <property type="entry name" value="Mopterin_synth/thiamin_S_b"/>
</dbReference>
<comment type="caution">
    <text evidence="1">The sequence shown here is derived from an EMBL/GenBank/DDBJ whole genome shotgun (WGS) entry which is preliminary data.</text>
</comment>
<keyword evidence="2" id="KW-1185">Reference proteome</keyword>
<sequence length="86" mass="8693">MAVVVRLYAGAREAAGAERVVIDHPPETLGGLVAELSRRGGATQAGTGIAEVLSRCSFLGDGRRLDEDAALGGVSTVDVMPPFAGG</sequence>